<dbReference type="GO" id="GO:0004798">
    <property type="term" value="F:dTMP kinase activity"/>
    <property type="evidence" value="ECO:0007669"/>
    <property type="project" value="UniProtKB-EC"/>
</dbReference>
<sequence length="229" mass="25882">MENTNEITNLTQYFRKAAFPGSYFFSFEGIEGSGKSTQIVKIKDYLETKGFNVIVIREPGGTAFGEKLRQAILTSTQELHPAAEAHLFASARAQNLSSLILPELETPNTVVICDRFLDSSIAYQGVARGLGPEYILNIHSSFPLNIVPHKTFYLRIDLQKSLERQRLRNMPKDYFESRDNSFHQNLIEGYDYCASIFSDRVSVIDGSQSMDDVTNELINNIDQIINAKE</sequence>
<dbReference type="HAMAP" id="MF_00165">
    <property type="entry name" value="Thymidylate_kinase"/>
    <property type="match status" value="1"/>
</dbReference>
<dbReference type="NCBIfam" id="TIGR00041">
    <property type="entry name" value="DTMP_kinase"/>
    <property type="match status" value="1"/>
</dbReference>
<keyword evidence="11" id="KW-1185">Reference proteome</keyword>
<protein>
    <recommendedName>
        <fullName evidence="8">Thymidylate kinase</fullName>
        <ecNumber evidence="8">2.7.4.9</ecNumber>
    </recommendedName>
    <alternativeName>
        <fullName evidence="8">dTMP kinase</fullName>
    </alternativeName>
</protein>
<name>A0ABY0ICM8_9BACT</name>
<dbReference type="CDD" id="cd01672">
    <property type="entry name" value="TMPK"/>
    <property type="match status" value="1"/>
</dbReference>
<comment type="catalytic activity">
    <reaction evidence="7 8">
        <text>dTMP + ATP = dTDP + ADP</text>
        <dbReference type="Rhea" id="RHEA:13517"/>
        <dbReference type="ChEBI" id="CHEBI:30616"/>
        <dbReference type="ChEBI" id="CHEBI:58369"/>
        <dbReference type="ChEBI" id="CHEBI:63528"/>
        <dbReference type="ChEBI" id="CHEBI:456216"/>
        <dbReference type="EC" id="2.7.4.9"/>
    </reaction>
</comment>
<keyword evidence="4 8" id="KW-0547">Nucleotide-binding</keyword>
<dbReference type="PROSITE" id="PS01331">
    <property type="entry name" value="THYMIDYLATE_KINASE"/>
    <property type="match status" value="1"/>
</dbReference>
<dbReference type="PANTHER" id="PTHR10344">
    <property type="entry name" value="THYMIDYLATE KINASE"/>
    <property type="match status" value="1"/>
</dbReference>
<evidence type="ECO:0000256" key="8">
    <source>
        <dbReference type="HAMAP-Rule" id="MF_00165"/>
    </source>
</evidence>
<feature type="domain" description="Thymidylate kinase-like" evidence="9">
    <location>
        <begin position="27"/>
        <end position="216"/>
    </location>
</feature>
<keyword evidence="6 8" id="KW-0067">ATP-binding</keyword>
<feature type="binding site" evidence="8">
    <location>
        <begin position="29"/>
        <end position="36"/>
    </location>
    <ligand>
        <name>ATP</name>
        <dbReference type="ChEBI" id="CHEBI:30616"/>
    </ligand>
</feature>
<evidence type="ECO:0000313" key="11">
    <source>
        <dbReference type="Proteomes" id="UP000443582"/>
    </source>
</evidence>
<dbReference type="EC" id="2.7.4.9" evidence="8"/>
<evidence type="ECO:0000256" key="6">
    <source>
        <dbReference type="ARBA" id="ARBA00022840"/>
    </source>
</evidence>
<reference evidence="11" key="1">
    <citation type="journal article" date="2019" name="Int. J. Syst. Evol. Microbiol.">
        <title>Halobacteriovorax valvorus sp. nov., a novel prokaryotic predator isolated from coastal seawater of China.</title>
        <authorList>
            <person name="Chen M.-X."/>
        </authorList>
    </citation>
    <scope>NUCLEOTIDE SEQUENCE [LARGE SCALE GENOMIC DNA]</scope>
    <source>
        <strain evidence="11">BL9</strain>
    </source>
</reference>
<dbReference type="EMBL" id="QDKL01000003">
    <property type="protein sequence ID" value="RZF20714.1"/>
    <property type="molecule type" value="Genomic_DNA"/>
</dbReference>
<proteinExistence type="inferred from homology"/>
<gene>
    <name evidence="8 10" type="primary">tmk</name>
    <name evidence="10" type="ORF">DAY19_12065</name>
</gene>
<dbReference type="InterPro" id="IPR018095">
    <property type="entry name" value="Thymidylate_kin_CS"/>
</dbReference>
<accession>A0ABY0ICM8</accession>
<dbReference type="Pfam" id="PF02223">
    <property type="entry name" value="Thymidylate_kin"/>
    <property type="match status" value="1"/>
</dbReference>
<keyword evidence="5 8" id="KW-0418">Kinase</keyword>
<comment type="caution">
    <text evidence="10">The sequence shown here is derived from an EMBL/GenBank/DDBJ whole genome shotgun (WGS) entry which is preliminary data.</text>
</comment>
<dbReference type="InterPro" id="IPR039430">
    <property type="entry name" value="Thymidylate_kin-like_dom"/>
</dbReference>
<dbReference type="InterPro" id="IPR018094">
    <property type="entry name" value="Thymidylate_kinase"/>
</dbReference>
<dbReference type="Gene3D" id="3.40.50.300">
    <property type="entry name" value="P-loop containing nucleotide triphosphate hydrolases"/>
    <property type="match status" value="1"/>
</dbReference>
<organism evidence="10 11">
    <name type="scientific">Halobacteriovorax vibrionivorans</name>
    <dbReference type="NCBI Taxonomy" id="2152716"/>
    <lineage>
        <taxon>Bacteria</taxon>
        <taxon>Pseudomonadati</taxon>
        <taxon>Bdellovibrionota</taxon>
        <taxon>Bacteriovoracia</taxon>
        <taxon>Bacteriovoracales</taxon>
        <taxon>Halobacteriovoraceae</taxon>
        <taxon>Halobacteriovorax</taxon>
    </lineage>
</organism>
<dbReference type="Proteomes" id="UP000443582">
    <property type="component" value="Unassembled WGS sequence"/>
</dbReference>
<evidence type="ECO:0000256" key="4">
    <source>
        <dbReference type="ARBA" id="ARBA00022741"/>
    </source>
</evidence>
<dbReference type="SUPFAM" id="SSF52540">
    <property type="entry name" value="P-loop containing nucleoside triphosphate hydrolases"/>
    <property type="match status" value="1"/>
</dbReference>
<comment type="similarity">
    <text evidence="1 8">Belongs to the thymidylate kinase family.</text>
</comment>
<evidence type="ECO:0000256" key="7">
    <source>
        <dbReference type="ARBA" id="ARBA00048743"/>
    </source>
</evidence>
<comment type="function">
    <text evidence="8">Phosphorylation of dTMP to form dTDP in both de novo and salvage pathways of dTTP synthesis.</text>
</comment>
<evidence type="ECO:0000259" key="9">
    <source>
        <dbReference type="Pfam" id="PF02223"/>
    </source>
</evidence>
<dbReference type="RefSeq" id="WP_115362812.1">
    <property type="nucleotide sequence ID" value="NZ_QDKL01000003.1"/>
</dbReference>
<evidence type="ECO:0000313" key="10">
    <source>
        <dbReference type="EMBL" id="RZF20714.1"/>
    </source>
</evidence>
<keyword evidence="3 8" id="KW-0545">Nucleotide biosynthesis</keyword>
<dbReference type="InterPro" id="IPR027417">
    <property type="entry name" value="P-loop_NTPase"/>
</dbReference>
<evidence type="ECO:0000256" key="3">
    <source>
        <dbReference type="ARBA" id="ARBA00022727"/>
    </source>
</evidence>
<evidence type="ECO:0000256" key="1">
    <source>
        <dbReference type="ARBA" id="ARBA00009776"/>
    </source>
</evidence>
<evidence type="ECO:0000256" key="2">
    <source>
        <dbReference type="ARBA" id="ARBA00022679"/>
    </source>
</evidence>
<evidence type="ECO:0000256" key="5">
    <source>
        <dbReference type="ARBA" id="ARBA00022777"/>
    </source>
</evidence>
<dbReference type="PANTHER" id="PTHR10344:SF4">
    <property type="entry name" value="UMP-CMP KINASE 2, MITOCHONDRIAL"/>
    <property type="match status" value="1"/>
</dbReference>
<keyword evidence="2 8" id="KW-0808">Transferase</keyword>